<dbReference type="AlphaFoldDB" id="A0A6J1DWR3"/>
<accession>A0A6J1DWR3</accession>
<keyword evidence="3" id="KW-0378">Hydrolase</keyword>
<name>A0A6J1DWR3_MOMCH</name>
<dbReference type="Proteomes" id="UP000504603">
    <property type="component" value="Unplaced"/>
</dbReference>
<evidence type="ECO:0000256" key="4">
    <source>
        <dbReference type="ARBA" id="ARBA00023180"/>
    </source>
</evidence>
<gene>
    <name evidence="6" type="primary">LOC111023851</name>
</gene>
<evidence type="ECO:0000256" key="1">
    <source>
        <dbReference type="ARBA" id="ARBA00008668"/>
    </source>
</evidence>
<dbReference type="InterPro" id="IPR001087">
    <property type="entry name" value="GDSL"/>
</dbReference>
<dbReference type="Gene3D" id="3.40.50.1110">
    <property type="entry name" value="SGNH hydrolase"/>
    <property type="match status" value="1"/>
</dbReference>
<proteinExistence type="inferred from homology"/>
<evidence type="ECO:0000313" key="6">
    <source>
        <dbReference type="RefSeq" id="XP_022157026.1"/>
    </source>
</evidence>
<evidence type="ECO:0000313" key="5">
    <source>
        <dbReference type="Proteomes" id="UP000504603"/>
    </source>
</evidence>
<dbReference type="OrthoDB" id="655468at2759"/>
<comment type="similarity">
    <text evidence="1">Belongs to the 'GDSL' lipolytic enzyme family.</text>
</comment>
<organism evidence="5 6">
    <name type="scientific">Momordica charantia</name>
    <name type="common">Bitter gourd</name>
    <name type="synonym">Balsam pear</name>
    <dbReference type="NCBI Taxonomy" id="3673"/>
    <lineage>
        <taxon>Eukaryota</taxon>
        <taxon>Viridiplantae</taxon>
        <taxon>Streptophyta</taxon>
        <taxon>Embryophyta</taxon>
        <taxon>Tracheophyta</taxon>
        <taxon>Spermatophyta</taxon>
        <taxon>Magnoliopsida</taxon>
        <taxon>eudicotyledons</taxon>
        <taxon>Gunneridae</taxon>
        <taxon>Pentapetalae</taxon>
        <taxon>rosids</taxon>
        <taxon>fabids</taxon>
        <taxon>Cucurbitales</taxon>
        <taxon>Cucurbitaceae</taxon>
        <taxon>Momordiceae</taxon>
        <taxon>Momordica</taxon>
    </lineage>
</organism>
<evidence type="ECO:0000256" key="2">
    <source>
        <dbReference type="ARBA" id="ARBA00022729"/>
    </source>
</evidence>
<keyword evidence="4" id="KW-0325">Glycoprotein</keyword>
<dbReference type="CDD" id="cd01837">
    <property type="entry name" value="SGNH_plant_lipase_like"/>
    <property type="match status" value="1"/>
</dbReference>
<dbReference type="InterPro" id="IPR036514">
    <property type="entry name" value="SGNH_hydro_sf"/>
</dbReference>
<dbReference type="PANTHER" id="PTHR22835:SF507">
    <property type="entry name" value="GDSL-LIKE LIPASE_ACYLHYDROLASE SUPERFAMILY PROTEIN"/>
    <property type="match status" value="1"/>
</dbReference>
<dbReference type="Pfam" id="PF00657">
    <property type="entry name" value="Lipase_GDSL"/>
    <property type="match status" value="1"/>
</dbReference>
<protein>
    <submittedName>
        <fullName evidence="6">GDSL esterase/lipase At3g62280</fullName>
    </submittedName>
</protein>
<evidence type="ECO:0000256" key="3">
    <source>
        <dbReference type="ARBA" id="ARBA00022801"/>
    </source>
</evidence>
<dbReference type="GO" id="GO:0016788">
    <property type="term" value="F:hydrolase activity, acting on ester bonds"/>
    <property type="evidence" value="ECO:0007669"/>
    <property type="project" value="InterPro"/>
</dbReference>
<reference evidence="6" key="1">
    <citation type="submission" date="2025-08" db="UniProtKB">
        <authorList>
            <consortium name="RefSeq"/>
        </authorList>
    </citation>
    <scope>IDENTIFICATION</scope>
    <source>
        <strain evidence="6">OHB3-1</strain>
    </source>
</reference>
<keyword evidence="2" id="KW-0732">Signal</keyword>
<keyword evidence="5" id="KW-1185">Reference proteome</keyword>
<dbReference type="RefSeq" id="XP_022157026.1">
    <property type="nucleotide sequence ID" value="XM_022301334.1"/>
</dbReference>
<dbReference type="GeneID" id="111023851"/>
<dbReference type="KEGG" id="mcha:111023851"/>
<sequence>MKKNKKMTISRSRNSSFDPKKLNPFLVCVISLAIFIPSSCSDLSPPTLINFGDSNSDTGGVLAGTGLPISLPHGITFFHRGTGRLGDGRLIIDFFCEELKLTYLSPYLESLAPNFTSGVNFAVSGATTLPQFVPFALDIQVRQFIHFKNRSLELQSLGYKRENYMMDEEGFRNGAYMIDIGQNDLLVALYASNLTYKPVVQKIPSFVAEIKLAIQNLYGNGGRKFWIHNTGPIGCSPKELALHPHNKRDVDQIGCLRVHNQVAKSFNKALKNVCKQLRSQLKDATIVYVDVYTIKYNLFAHPKTYGFENPLMGCCGYGGPPNNYNVKATCGQPGYSLCANPSKSIVWDGVHFTDAANRIVASAILSSNFSTPNLTLHQFWLP</sequence>
<dbReference type="SUPFAM" id="SSF52266">
    <property type="entry name" value="SGNH hydrolase"/>
    <property type="match status" value="1"/>
</dbReference>
<dbReference type="InterPro" id="IPR035669">
    <property type="entry name" value="SGNH_plant_lipase-like"/>
</dbReference>
<dbReference type="PANTHER" id="PTHR22835">
    <property type="entry name" value="ZINC FINGER FYVE DOMAIN CONTAINING PROTEIN"/>
    <property type="match status" value="1"/>
</dbReference>